<comment type="caution">
    <text evidence="2">The sequence shown here is derived from an EMBL/GenBank/DDBJ whole genome shotgun (WGS) entry which is preliminary data.</text>
</comment>
<evidence type="ECO:0000313" key="2">
    <source>
        <dbReference type="EMBL" id="CAD6195187.1"/>
    </source>
</evidence>
<dbReference type="Proteomes" id="UP000835052">
    <property type="component" value="Unassembled WGS sequence"/>
</dbReference>
<accession>A0A8S1HJF7</accession>
<dbReference type="EMBL" id="CAJGYM010000052">
    <property type="protein sequence ID" value="CAD6195187.1"/>
    <property type="molecule type" value="Genomic_DNA"/>
</dbReference>
<name>A0A8S1HJF7_9PELO</name>
<reference evidence="2" key="1">
    <citation type="submission" date="2020-10" db="EMBL/GenBank/DDBJ databases">
        <authorList>
            <person name="Kikuchi T."/>
        </authorList>
    </citation>
    <scope>NUCLEOTIDE SEQUENCE</scope>
    <source>
        <strain evidence="2">NKZ352</strain>
    </source>
</reference>
<sequence length="91" mass="10082">MLCKTHQQAYCRLMSDKKNGFCFCIPKVPEGQKYQIVTLPPQTPTTTETTTTIDTTYSTTENPTSSQDLVSTTASTFFDTKSDPTETTDNA</sequence>
<feature type="region of interest" description="Disordered" evidence="1">
    <location>
        <begin position="40"/>
        <end position="91"/>
    </location>
</feature>
<organism evidence="2 3">
    <name type="scientific">Caenorhabditis auriculariae</name>
    <dbReference type="NCBI Taxonomy" id="2777116"/>
    <lineage>
        <taxon>Eukaryota</taxon>
        <taxon>Metazoa</taxon>
        <taxon>Ecdysozoa</taxon>
        <taxon>Nematoda</taxon>
        <taxon>Chromadorea</taxon>
        <taxon>Rhabditida</taxon>
        <taxon>Rhabditina</taxon>
        <taxon>Rhabditomorpha</taxon>
        <taxon>Rhabditoidea</taxon>
        <taxon>Rhabditidae</taxon>
        <taxon>Peloderinae</taxon>
        <taxon>Caenorhabditis</taxon>
    </lineage>
</organism>
<evidence type="ECO:0000313" key="3">
    <source>
        <dbReference type="Proteomes" id="UP000835052"/>
    </source>
</evidence>
<dbReference type="AlphaFoldDB" id="A0A8S1HJF7"/>
<proteinExistence type="predicted"/>
<evidence type="ECO:0000256" key="1">
    <source>
        <dbReference type="SAM" id="MobiDB-lite"/>
    </source>
</evidence>
<feature type="compositionally biased region" description="Low complexity" evidence="1">
    <location>
        <begin position="40"/>
        <end position="60"/>
    </location>
</feature>
<protein>
    <submittedName>
        <fullName evidence="2">Uncharacterized protein</fullName>
    </submittedName>
</protein>
<gene>
    <name evidence="2" type="ORF">CAUJ_LOCUS11106</name>
</gene>
<feature type="compositionally biased region" description="Polar residues" evidence="1">
    <location>
        <begin position="61"/>
        <end position="91"/>
    </location>
</feature>
<keyword evidence="3" id="KW-1185">Reference proteome</keyword>